<evidence type="ECO:0000256" key="13">
    <source>
        <dbReference type="PIRNR" id="PIRNR006446"/>
    </source>
</evidence>
<keyword evidence="10 13" id="KW-1133">Transmembrane helix</keyword>
<feature type="transmembrane region" description="Helical" evidence="13">
    <location>
        <begin position="124"/>
        <end position="145"/>
    </location>
</feature>
<reference evidence="14 15" key="1">
    <citation type="journal article" date="2022" name="bioRxiv">
        <title>Ecology and evolution of chlamydial symbionts of arthropods.</title>
        <authorList>
            <person name="Halter T."/>
            <person name="Koestlbacher S."/>
            <person name="Collingro A."/>
            <person name="Sixt B.S."/>
            <person name="Toenshoff E.R."/>
            <person name="Hendrickx F."/>
            <person name="Kostanjsek R."/>
            <person name="Horn M."/>
        </authorList>
    </citation>
    <scope>NUCLEOTIDE SEQUENCE [LARGE SCALE GENOMIC DNA]</scope>
    <source>
        <strain evidence="14">W744xW776</strain>
    </source>
</reference>
<feature type="transmembrane region" description="Helical" evidence="13">
    <location>
        <begin position="324"/>
        <end position="347"/>
    </location>
</feature>
<evidence type="ECO:0000256" key="9">
    <source>
        <dbReference type="ARBA" id="ARBA00022982"/>
    </source>
</evidence>
<evidence type="ECO:0000313" key="14">
    <source>
        <dbReference type="EMBL" id="QYF48320.1"/>
    </source>
</evidence>
<evidence type="ECO:0000256" key="11">
    <source>
        <dbReference type="ARBA" id="ARBA00023004"/>
    </source>
</evidence>
<comment type="subcellular location">
    <subcellularLocation>
        <location evidence="1">Cell inner membrane</location>
        <topology evidence="1">Multi-pass membrane protein</topology>
    </subcellularLocation>
</comment>
<keyword evidence="9 13" id="KW-0249">Electron transport</keyword>
<dbReference type="Proteomes" id="UP000826014">
    <property type="component" value="Chromosome"/>
</dbReference>
<dbReference type="EMBL" id="CP075587">
    <property type="protein sequence ID" value="QYF48320.1"/>
    <property type="molecule type" value="Genomic_DNA"/>
</dbReference>
<accession>A0ABX8V4C9</accession>
<dbReference type="PANTHER" id="PTHR30365">
    <property type="entry name" value="CYTOCHROME D UBIQUINOL OXIDASE"/>
    <property type="match status" value="1"/>
</dbReference>
<organism evidence="14 15">
    <name type="scientific">Candidatus Rhabdochlamydia oedothoracis</name>
    <dbReference type="NCBI Taxonomy" id="2720720"/>
    <lineage>
        <taxon>Bacteria</taxon>
        <taxon>Pseudomonadati</taxon>
        <taxon>Chlamydiota</taxon>
        <taxon>Chlamydiia</taxon>
        <taxon>Parachlamydiales</taxon>
        <taxon>Candidatus Rhabdochlamydiaceae</taxon>
        <taxon>Candidatus Rhabdochlamydia</taxon>
    </lineage>
</organism>
<sequence length="455" mass="52313">MTVEILSRMQFAFTLTFHYIYPPLSIGLSLALIFMEGMYLKTKLKVWEDMTKFWLKIFALTFALEVATGIPLQFSLGTNWARYSRFVGDVFGSALSAEGFFAFLIEGGFLGLLLFGWKKVSSNIHFLSTILVSFGAHFSAFWIVAVNSWMQYPAGYELVTQPDGTVVAQVTNWVQMLFNPTAIDHIIHVLLSAWLTGAFLIISVSAYYLMKKQHYEFAVRSFKLGVLMAFITGILQLISADFLARDIARYNPVKLAAFEGVFETKPYTPAYAFGWVDVEKQKVYGLPIPGLLSFLVYRDFKPTVLGLNEFPYEEWPLIQPVFQVYHLMIICWGLMMFASLMGLYMWWKRKWVLAPVLQWFLVLSVILPQLANIAGWYSSCIGRQLWLVHKLLKTSEGFSETVTVAQNLISFILFVIVYLLFFVLFLFLLDKKIKHGQNLTEDQDLYRDLYLKDKS</sequence>
<dbReference type="PIRSF" id="PIRSF006446">
    <property type="entry name" value="Cyt_quinol_oxidase_1"/>
    <property type="match status" value="1"/>
</dbReference>
<feature type="transmembrane region" description="Helical" evidence="13">
    <location>
        <begin position="359"/>
        <end position="377"/>
    </location>
</feature>
<gene>
    <name evidence="14" type="ORF">RHABOEDO_000452</name>
</gene>
<feature type="transmembrane region" description="Helical" evidence="13">
    <location>
        <begin position="408"/>
        <end position="429"/>
    </location>
</feature>
<protein>
    <submittedName>
        <fullName evidence="14">Cytochrome bd-II ubiquinol oxidase subunit 1</fullName>
    </submittedName>
</protein>
<comment type="similarity">
    <text evidence="2 13">Belongs to the cytochrome ubiquinol oxidase subunit 1 family.</text>
</comment>
<keyword evidence="5" id="KW-0997">Cell inner membrane</keyword>
<keyword evidence="12 13" id="KW-0472">Membrane</keyword>
<feature type="transmembrane region" description="Helical" evidence="13">
    <location>
        <begin position="186"/>
        <end position="210"/>
    </location>
</feature>
<evidence type="ECO:0000256" key="10">
    <source>
        <dbReference type="ARBA" id="ARBA00022989"/>
    </source>
</evidence>
<evidence type="ECO:0000256" key="6">
    <source>
        <dbReference type="ARBA" id="ARBA00022617"/>
    </source>
</evidence>
<dbReference type="RefSeq" id="WP_215217460.1">
    <property type="nucleotide sequence ID" value="NZ_CP075587.1"/>
</dbReference>
<feature type="transmembrane region" description="Helical" evidence="13">
    <location>
        <begin position="94"/>
        <end position="117"/>
    </location>
</feature>
<keyword evidence="3 13" id="KW-0813">Transport</keyword>
<evidence type="ECO:0000256" key="5">
    <source>
        <dbReference type="ARBA" id="ARBA00022519"/>
    </source>
</evidence>
<evidence type="ECO:0000256" key="7">
    <source>
        <dbReference type="ARBA" id="ARBA00022692"/>
    </source>
</evidence>
<evidence type="ECO:0000256" key="1">
    <source>
        <dbReference type="ARBA" id="ARBA00004429"/>
    </source>
</evidence>
<dbReference type="Pfam" id="PF01654">
    <property type="entry name" value="Cyt_bd_oxida_I"/>
    <property type="match status" value="1"/>
</dbReference>
<name>A0ABX8V4C9_9BACT</name>
<keyword evidence="11 13" id="KW-0408">Iron</keyword>
<feature type="transmembrane region" description="Helical" evidence="13">
    <location>
        <begin position="222"/>
        <end position="244"/>
    </location>
</feature>
<dbReference type="InterPro" id="IPR002585">
    <property type="entry name" value="Cyt-d_ubiquinol_oxidase_su_1"/>
</dbReference>
<evidence type="ECO:0000313" key="15">
    <source>
        <dbReference type="Proteomes" id="UP000826014"/>
    </source>
</evidence>
<keyword evidence="8 13" id="KW-0479">Metal-binding</keyword>
<dbReference type="PANTHER" id="PTHR30365:SF0">
    <property type="entry name" value="CYTOCHROME BD-I UBIQUINOL OXIDASE SUBUNIT 1"/>
    <property type="match status" value="1"/>
</dbReference>
<evidence type="ECO:0000256" key="12">
    <source>
        <dbReference type="ARBA" id="ARBA00023136"/>
    </source>
</evidence>
<evidence type="ECO:0000256" key="3">
    <source>
        <dbReference type="ARBA" id="ARBA00022448"/>
    </source>
</evidence>
<keyword evidence="4 13" id="KW-1003">Cell membrane</keyword>
<feature type="transmembrane region" description="Helical" evidence="13">
    <location>
        <begin position="20"/>
        <end position="41"/>
    </location>
</feature>
<keyword evidence="7 13" id="KW-0812">Transmembrane</keyword>
<feature type="transmembrane region" description="Helical" evidence="13">
    <location>
        <begin position="53"/>
        <end position="74"/>
    </location>
</feature>
<evidence type="ECO:0000256" key="8">
    <source>
        <dbReference type="ARBA" id="ARBA00022723"/>
    </source>
</evidence>
<keyword evidence="15" id="KW-1185">Reference proteome</keyword>
<evidence type="ECO:0000256" key="2">
    <source>
        <dbReference type="ARBA" id="ARBA00009819"/>
    </source>
</evidence>
<keyword evidence="6 13" id="KW-0349">Heme</keyword>
<evidence type="ECO:0000256" key="4">
    <source>
        <dbReference type="ARBA" id="ARBA00022475"/>
    </source>
</evidence>
<proteinExistence type="inferred from homology"/>